<evidence type="ECO:0000256" key="1">
    <source>
        <dbReference type="ARBA" id="ARBA00010126"/>
    </source>
</evidence>
<keyword evidence="6" id="KW-1185">Reference proteome</keyword>
<comment type="similarity">
    <text evidence="1">Belongs to the NSRP1 family.</text>
</comment>
<dbReference type="Proteomes" id="UP000492821">
    <property type="component" value="Unassembled WGS sequence"/>
</dbReference>
<feature type="domain" description="Nuclear speckle splicing regulatory protein 1 N-terminal" evidence="5">
    <location>
        <begin position="62"/>
        <end position="179"/>
    </location>
</feature>
<feature type="region of interest" description="Disordered" evidence="4">
    <location>
        <begin position="1"/>
        <end position="65"/>
    </location>
</feature>
<dbReference type="GO" id="GO:0000381">
    <property type="term" value="P:regulation of alternative mRNA splicing, via spliceosome"/>
    <property type="evidence" value="ECO:0007669"/>
    <property type="project" value="InterPro"/>
</dbReference>
<reference evidence="6" key="1">
    <citation type="journal article" date="2013" name="Genetics">
        <title>The draft genome and transcriptome of Panagrellus redivivus are shaped by the harsh demands of a free-living lifestyle.</title>
        <authorList>
            <person name="Srinivasan J."/>
            <person name="Dillman A.R."/>
            <person name="Macchietto M.G."/>
            <person name="Heikkinen L."/>
            <person name="Lakso M."/>
            <person name="Fracchia K.M."/>
            <person name="Antoshechkin I."/>
            <person name="Mortazavi A."/>
            <person name="Wong G."/>
            <person name="Sternberg P.W."/>
        </authorList>
    </citation>
    <scope>NUCLEOTIDE SEQUENCE [LARGE SCALE GENOMIC DNA]</scope>
    <source>
        <strain evidence="6">MT8872</strain>
    </source>
</reference>
<evidence type="ECO:0000259" key="5">
    <source>
        <dbReference type="Pfam" id="PF09745"/>
    </source>
</evidence>
<accession>A0A7E4VJK3</accession>
<evidence type="ECO:0000313" key="7">
    <source>
        <dbReference type="WBParaSite" id="Pan_g21300.t1"/>
    </source>
</evidence>
<feature type="compositionally biased region" description="Basic and acidic residues" evidence="4">
    <location>
        <begin position="37"/>
        <end position="48"/>
    </location>
</feature>
<feature type="compositionally biased region" description="Basic and acidic residues" evidence="4">
    <location>
        <begin position="229"/>
        <end position="239"/>
    </location>
</feature>
<organism evidence="6 7">
    <name type="scientific">Panagrellus redivivus</name>
    <name type="common">Microworm</name>
    <dbReference type="NCBI Taxonomy" id="6233"/>
    <lineage>
        <taxon>Eukaryota</taxon>
        <taxon>Metazoa</taxon>
        <taxon>Ecdysozoa</taxon>
        <taxon>Nematoda</taxon>
        <taxon>Chromadorea</taxon>
        <taxon>Rhabditida</taxon>
        <taxon>Tylenchina</taxon>
        <taxon>Panagrolaimomorpha</taxon>
        <taxon>Panagrolaimoidea</taxon>
        <taxon>Panagrolaimidae</taxon>
        <taxon>Panagrellus</taxon>
    </lineage>
</organism>
<name>A0A7E4VJK3_PANRE</name>
<dbReference type="PANTHER" id="PTHR31938">
    <property type="entry name" value="NUCLEAR SPECKLE SPLICING REGULATORY PROTEIN 1"/>
    <property type="match status" value="1"/>
</dbReference>
<evidence type="ECO:0000313" key="6">
    <source>
        <dbReference type="Proteomes" id="UP000492821"/>
    </source>
</evidence>
<reference evidence="7" key="2">
    <citation type="submission" date="2020-10" db="UniProtKB">
        <authorList>
            <consortium name="WormBaseParasite"/>
        </authorList>
    </citation>
    <scope>IDENTIFICATION</scope>
</reference>
<evidence type="ECO:0000256" key="2">
    <source>
        <dbReference type="ARBA" id="ARBA00023054"/>
    </source>
</evidence>
<feature type="compositionally biased region" description="Basic and acidic residues" evidence="4">
    <location>
        <begin position="209"/>
        <end position="218"/>
    </location>
</feature>
<dbReference type="Pfam" id="PF09745">
    <property type="entry name" value="NSRP1_N"/>
    <property type="match status" value="1"/>
</dbReference>
<feature type="region of interest" description="Disordered" evidence="4">
    <location>
        <begin position="196"/>
        <end position="323"/>
    </location>
</feature>
<protein>
    <submittedName>
        <fullName evidence="7">NSRP1_N domain-containing protein</fullName>
    </submittedName>
</protein>
<feature type="compositionally biased region" description="Basic and acidic residues" evidence="4">
    <location>
        <begin position="249"/>
        <end position="273"/>
    </location>
</feature>
<dbReference type="AlphaFoldDB" id="A0A7E4VJK3"/>
<dbReference type="InterPro" id="IPR042816">
    <property type="entry name" value="Nsrp1"/>
</dbReference>
<evidence type="ECO:0000256" key="4">
    <source>
        <dbReference type="SAM" id="MobiDB-lite"/>
    </source>
</evidence>
<evidence type="ECO:0000256" key="3">
    <source>
        <dbReference type="SAM" id="Coils"/>
    </source>
</evidence>
<sequence>MSDDAPKKFGLTHKGNSKQPSKSADAAALFNSDSDDDSKIKEEKDASKRFTLKYGSNQSRDKRAVEQALTEDPNLYEYDSVYDDIQARRNAKTEAQIEADKERKPKYADKIVMSAQKRQFEQLMVDERKQQKLRESEGDEFADKETFVTAAYQKQIEAREQARKELEERDRLDNRLKVEDQEFWRTNFNRKILDDLDRTLPAEIPVKPEVVEKPKKGIYDSSSEEEPSTDVKPDTKNFDNIKPGLNLPKVEKPPETVKENHRRDSGHDDDYERRRRHRRRRRHDSDVSSPSESEDDSDRRRRRHKSEEKSKNDKPERRKTEKEILLERLEKVKEILKQRNDASAIFMARERFLQRKAAGIVPPKLT</sequence>
<dbReference type="InterPro" id="IPR018612">
    <property type="entry name" value="NSRP1_N"/>
</dbReference>
<proteinExistence type="inferred from homology"/>
<dbReference type="PANTHER" id="PTHR31938:SF4">
    <property type="entry name" value="NUCLEAR SPECKLE SPLICING REGULATORY PROTEIN 1"/>
    <property type="match status" value="1"/>
</dbReference>
<feature type="coiled-coil region" evidence="3">
    <location>
        <begin position="149"/>
        <end position="182"/>
    </location>
</feature>
<feature type="compositionally biased region" description="Basic and acidic residues" evidence="4">
    <location>
        <begin position="305"/>
        <end position="323"/>
    </location>
</feature>
<keyword evidence="2 3" id="KW-0175">Coiled coil</keyword>
<dbReference type="WBParaSite" id="Pan_g21300.t1">
    <property type="protein sequence ID" value="Pan_g21300.t1"/>
    <property type="gene ID" value="Pan_g21300"/>
</dbReference>